<comment type="caution">
    <text evidence="1">The sequence shown here is derived from an EMBL/GenBank/DDBJ whole genome shotgun (WGS) entry which is preliminary data.</text>
</comment>
<sequence length="117" mass="12615">MEKDFQKGGGGFGRLYQGLVDHILKGKGVSPEAQRRAAFDNSSLMEPLKTLIDKVANDAYRISDGDVDAVKRSGKSEDEIFELVICGAVGQASRQYNNALSALRQAITDETGGRHAS</sequence>
<evidence type="ECO:0000313" key="2">
    <source>
        <dbReference type="Proteomes" id="UP000294498"/>
    </source>
</evidence>
<dbReference type="EMBL" id="SODV01000001">
    <property type="protein sequence ID" value="TDW99064.1"/>
    <property type="molecule type" value="Genomic_DNA"/>
</dbReference>
<evidence type="ECO:0008006" key="3">
    <source>
        <dbReference type="Google" id="ProtNLM"/>
    </source>
</evidence>
<gene>
    <name evidence="1" type="ORF">EDB95_0072</name>
</gene>
<reference evidence="1 2" key="1">
    <citation type="submission" date="2019-03" db="EMBL/GenBank/DDBJ databases">
        <title>Genomic Encyclopedia of Type Strains, Phase IV (KMG-IV): sequencing the most valuable type-strain genomes for metagenomic binning, comparative biology and taxonomic classification.</title>
        <authorList>
            <person name="Goeker M."/>
        </authorList>
    </citation>
    <scope>NUCLEOTIDE SEQUENCE [LARGE SCALE GENOMIC DNA]</scope>
    <source>
        <strain evidence="1 2">DSM 100059</strain>
    </source>
</reference>
<proteinExistence type="predicted"/>
<dbReference type="InterPro" id="IPR029032">
    <property type="entry name" value="AhpD-like"/>
</dbReference>
<name>A0A4R8DNR4_9BACT</name>
<evidence type="ECO:0000313" key="1">
    <source>
        <dbReference type="EMBL" id="TDW99064.1"/>
    </source>
</evidence>
<organism evidence="1 2">
    <name type="scientific">Dinghuibacter silviterrae</name>
    <dbReference type="NCBI Taxonomy" id="1539049"/>
    <lineage>
        <taxon>Bacteria</taxon>
        <taxon>Pseudomonadati</taxon>
        <taxon>Bacteroidota</taxon>
        <taxon>Chitinophagia</taxon>
        <taxon>Chitinophagales</taxon>
        <taxon>Chitinophagaceae</taxon>
        <taxon>Dinghuibacter</taxon>
    </lineage>
</organism>
<protein>
    <recommendedName>
        <fullName evidence="3">Alkylhydroperoxidase/carboxymuconolactone decarboxylase family protein YurZ</fullName>
    </recommendedName>
</protein>
<accession>A0A4R8DNR4</accession>
<keyword evidence="2" id="KW-1185">Reference proteome</keyword>
<dbReference type="Proteomes" id="UP000294498">
    <property type="component" value="Unassembled WGS sequence"/>
</dbReference>
<dbReference type="AlphaFoldDB" id="A0A4R8DNR4"/>
<dbReference type="Gene3D" id="1.20.1290.10">
    <property type="entry name" value="AhpD-like"/>
    <property type="match status" value="1"/>
</dbReference>
<dbReference type="RefSeq" id="WP_211352026.1">
    <property type="nucleotide sequence ID" value="NZ_SODV01000001.1"/>
</dbReference>